<comment type="caution">
    <text evidence="1">The sequence shown here is derived from an EMBL/GenBank/DDBJ whole genome shotgun (WGS) entry which is preliminary data.</text>
</comment>
<gene>
    <name evidence="1" type="ORF">KIN20_027242</name>
</gene>
<protein>
    <submittedName>
        <fullName evidence="1">Uncharacterized protein</fullName>
    </submittedName>
</protein>
<keyword evidence="2" id="KW-1185">Reference proteome</keyword>
<evidence type="ECO:0000313" key="1">
    <source>
        <dbReference type="EMBL" id="KAJ1366556.1"/>
    </source>
</evidence>
<accession>A0AAD5QZ57</accession>
<proteinExistence type="predicted"/>
<name>A0AAD5QZ57_PARTN</name>
<evidence type="ECO:0000313" key="2">
    <source>
        <dbReference type="Proteomes" id="UP001196413"/>
    </source>
</evidence>
<sequence>MTRYSALRFIVGFLTNLHRLKNFARRNSTFLCEHSVPYSKVFPIICVATVPRNGRYFSEQLRAIVDDTMPRDIAARRRSAPPTYAERRSVSSRAGVLSGRVSPCHTPPLFAFGSPLLS</sequence>
<dbReference type="EMBL" id="JAHQIW010005581">
    <property type="protein sequence ID" value="KAJ1366556.1"/>
    <property type="molecule type" value="Genomic_DNA"/>
</dbReference>
<reference evidence="1" key="1">
    <citation type="submission" date="2021-06" db="EMBL/GenBank/DDBJ databases">
        <title>Parelaphostrongylus tenuis whole genome reference sequence.</title>
        <authorList>
            <person name="Garwood T.J."/>
            <person name="Larsen P.A."/>
            <person name="Fountain-Jones N.M."/>
            <person name="Garbe J.R."/>
            <person name="Macchietto M.G."/>
            <person name="Kania S.A."/>
            <person name="Gerhold R.W."/>
            <person name="Richards J.E."/>
            <person name="Wolf T.M."/>
        </authorList>
    </citation>
    <scope>NUCLEOTIDE SEQUENCE</scope>
    <source>
        <strain evidence="1">MNPRO001-30</strain>
        <tissue evidence="1">Meninges</tissue>
    </source>
</reference>
<dbReference type="Proteomes" id="UP001196413">
    <property type="component" value="Unassembled WGS sequence"/>
</dbReference>
<dbReference type="AlphaFoldDB" id="A0AAD5QZ57"/>
<organism evidence="1 2">
    <name type="scientific">Parelaphostrongylus tenuis</name>
    <name type="common">Meningeal worm</name>
    <dbReference type="NCBI Taxonomy" id="148309"/>
    <lineage>
        <taxon>Eukaryota</taxon>
        <taxon>Metazoa</taxon>
        <taxon>Ecdysozoa</taxon>
        <taxon>Nematoda</taxon>
        <taxon>Chromadorea</taxon>
        <taxon>Rhabditida</taxon>
        <taxon>Rhabditina</taxon>
        <taxon>Rhabditomorpha</taxon>
        <taxon>Strongyloidea</taxon>
        <taxon>Metastrongylidae</taxon>
        <taxon>Parelaphostrongylus</taxon>
    </lineage>
</organism>